<keyword evidence="3" id="KW-1185">Reference proteome</keyword>
<dbReference type="Pfam" id="PF13174">
    <property type="entry name" value="TPR_6"/>
    <property type="match status" value="1"/>
</dbReference>
<dbReference type="Gene3D" id="3.40.50.10190">
    <property type="entry name" value="BRCT domain"/>
    <property type="match status" value="1"/>
</dbReference>
<evidence type="ECO:0000256" key="1">
    <source>
        <dbReference type="PROSITE-ProRule" id="PRU00339"/>
    </source>
</evidence>
<gene>
    <name evidence="2" type="ORF">HRJ53_23265</name>
</gene>
<dbReference type="EMBL" id="JACDQQ010002249">
    <property type="protein sequence ID" value="MBA0087917.1"/>
    <property type="molecule type" value="Genomic_DNA"/>
</dbReference>
<feature type="repeat" description="TPR" evidence="1">
    <location>
        <begin position="281"/>
        <end position="314"/>
    </location>
</feature>
<evidence type="ECO:0000313" key="3">
    <source>
        <dbReference type="Proteomes" id="UP000567293"/>
    </source>
</evidence>
<sequence length="330" mass="36050">MTAIELDSSALTRSVAFTGRLACMTRAEAFEVVRQRGGTPSQTVTKGTKLLIVGELGWPLLDDGRPSNKLSRASAFGIPVASERRFLEWIGKAVPDDVNKTYSVNQLAALSKLSGDLILKLAQLGLLDERSGRFGFRDLASARQIAKLLADGVRLSEIIHAVGQIRKWLPDVGLANVRLHAGPHYSLEVEQPGGRTDKNGQFVLAVDTSRHNLDDLFEQAQSAEEAGDIAEAARLYRTLMKSDPTDASAPFNLGNMLRADGRNVEAEAALRTATRVDPKFSDAWYNLSDLLDEQGRPEAAIECLRTALRVAPHYADAMFNLALLLQRSNQ</sequence>
<name>A0A7V8SZP2_9BACT</name>
<accession>A0A7V8SZP2</accession>
<feature type="non-terminal residue" evidence="2">
    <location>
        <position position="330"/>
    </location>
</feature>
<keyword evidence="1" id="KW-0802">TPR repeat</keyword>
<dbReference type="InterPro" id="IPR052943">
    <property type="entry name" value="TMTC_O-mannosyl-trnsfr"/>
</dbReference>
<comment type="caution">
    <text evidence="2">The sequence shown here is derived from an EMBL/GenBank/DDBJ whole genome shotgun (WGS) entry which is preliminary data.</text>
</comment>
<dbReference type="PANTHER" id="PTHR44809:SF1">
    <property type="entry name" value="PROTEIN O-MANNOSYL-TRANSFERASE TMTC1"/>
    <property type="match status" value="1"/>
</dbReference>
<protein>
    <submittedName>
        <fullName evidence="2">Tetratricopeptide repeat protein</fullName>
    </submittedName>
</protein>
<dbReference type="Gene3D" id="1.25.40.10">
    <property type="entry name" value="Tetratricopeptide repeat domain"/>
    <property type="match status" value="1"/>
</dbReference>
<dbReference type="InterPro" id="IPR019734">
    <property type="entry name" value="TPR_rpt"/>
</dbReference>
<dbReference type="InterPro" id="IPR011990">
    <property type="entry name" value="TPR-like_helical_dom_sf"/>
</dbReference>
<organism evidence="2 3">
    <name type="scientific">Candidatus Acidiferrum panamense</name>
    <dbReference type="NCBI Taxonomy" id="2741543"/>
    <lineage>
        <taxon>Bacteria</taxon>
        <taxon>Pseudomonadati</taxon>
        <taxon>Acidobacteriota</taxon>
        <taxon>Terriglobia</taxon>
        <taxon>Candidatus Acidiferrales</taxon>
        <taxon>Candidatus Acidiferrum</taxon>
    </lineage>
</organism>
<evidence type="ECO:0000313" key="2">
    <source>
        <dbReference type="EMBL" id="MBA0087917.1"/>
    </source>
</evidence>
<dbReference type="InterPro" id="IPR036420">
    <property type="entry name" value="BRCT_dom_sf"/>
</dbReference>
<dbReference type="AlphaFoldDB" id="A0A7V8SZP2"/>
<dbReference type="PROSITE" id="PS50005">
    <property type="entry name" value="TPR"/>
    <property type="match status" value="1"/>
</dbReference>
<dbReference type="Proteomes" id="UP000567293">
    <property type="component" value="Unassembled WGS sequence"/>
</dbReference>
<dbReference type="SUPFAM" id="SSF52113">
    <property type="entry name" value="BRCT domain"/>
    <property type="match status" value="1"/>
</dbReference>
<dbReference type="SUPFAM" id="SSF48452">
    <property type="entry name" value="TPR-like"/>
    <property type="match status" value="1"/>
</dbReference>
<dbReference type="SMART" id="SM00028">
    <property type="entry name" value="TPR"/>
    <property type="match status" value="3"/>
</dbReference>
<dbReference type="PANTHER" id="PTHR44809">
    <property type="match status" value="1"/>
</dbReference>
<proteinExistence type="predicted"/>
<dbReference type="Pfam" id="PF14559">
    <property type="entry name" value="TPR_19"/>
    <property type="match status" value="1"/>
</dbReference>
<dbReference type="CDD" id="cd17748">
    <property type="entry name" value="BRCT_DNA_ligase_like"/>
    <property type="match status" value="1"/>
</dbReference>
<reference evidence="2" key="1">
    <citation type="submission" date="2020-06" db="EMBL/GenBank/DDBJ databases">
        <title>Legume-microbial interactions unlock mineral nutrients during tropical forest succession.</title>
        <authorList>
            <person name="Epihov D.Z."/>
        </authorList>
    </citation>
    <scope>NUCLEOTIDE SEQUENCE [LARGE SCALE GENOMIC DNA]</scope>
    <source>
        <strain evidence="2">Pan2503</strain>
    </source>
</reference>